<evidence type="ECO:0000256" key="6">
    <source>
        <dbReference type="ARBA" id="ARBA00022801"/>
    </source>
</evidence>
<keyword evidence="8" id="KW-1133">Transmembrane helix</keyword>
<keyword evidence="5" id="KW-0999">Mitochondrion inner membrane</keyword>
<dbReference type="SMART" id="SM01024">
    <property type="entry name" value="BCS1_N"/>
    <property type="match status" value="1"/>
</dbReference>
<dbReference type="InterPro" id="IPR014851">
    <property type="entry name" value="BCS1_N"/>
</dbReference>
<dbReference type="GO" id="GO:0005743">
    <property type="term" value="C:mitochondrial inner membrane"/>
    <property type="evidence" value="ECO:0007669"/>
    <property type="project" value="UniProtKB-SubCell"/>
</dbReference>
<comment type="subcellular location">
    <subcellularLocation>
        <location evidence="1">Mitochondrion inner membrane</location>
        <topology evidence="1">Single-pass membrane protein</topology>
    </subcellularLocation>
</comment>
<keyword evidence="9" id="KW-0496">Mitochondrion</keyword>
<dbReference type="Pfam" id="PF00004">
    <property type="entry name" value="AAA"/>
    <property type="match status" value="1"/>
</dbReference>
<evidence type="ECO:0000313" key="14">
    <source>
        <dbReference type="EMBL" id="PSS03631.1"/>
    </source>
</evidence>
<evidence type="ECO:0000313" key="15">
    <source>
        <dbReference type="Proteomes" id="UP000241462"/>
    </source>
</evidence>
<keyword evidence="7" id="KW-0067">ATP-binding</keyword>
<dbReference type="EMBL" id="KZ678374">
    <property type="protein sequence ID" value="PSS03631.1"/>
    <property type="molecule type" value="Genomic_DNA"/>
</dbReference>
<evidence type="ECO:0000259" key="13">
    <source>
        <dbReference type="SMART" id="SM01024"/>
    </source>
</evidence>
<sequence length="462" mass="50625">MTQVPMDPAAQSKSSFMDLNFNSVLESPVFAGGLGLAALGSAAALARRGAIRGAQIVRRQLIVNVEISKTDPSYPWVLGYLSRPRESPGFLASRLTRIRQLSVKTTTRSATPGRNASDVGPVHAHFALVPGYGSHVIRHAPGVYVMVQREKSSTAEMTTGEPHETITLTALWAHRHIFEDIFGDAHAMMARATEGKTLVYTVRGFDWVQLGEPRRKRPLGSVILDQGVKEGIMADVKDFIARQEWYAERGIPYRRGYLLFGPPGGGKSSFIHALAGELNFAIATINLSERGMADDKLAMMMQKLPAQTIVLLEDADAAFVNRKQRDSDGYSGSTVTFSGLLNALDGLSAGEERIAFLTTNHIDRLDPALIRPGRVDMIVRIGDATRYQAGEMFDRFYGEVDSDGSGRHRFLQKLDDMGVFDEKNERRTSAAAIQGLFLFHKNDMEGAIAMAEVLGQAIPTDN</sequence>
<dbReference type="GO" id="GO:0016887">
    <property type="term" value="F:ATP hydrolysis activity"/>
    <property type="evidence" value="ECO:0007669"/>
    <property type="project" value="InterPro"/>
</dbReference>
<dbReference type="InterPro" id="IPR027417">
    <property type="entry name" value="P-loop_NTPase"/>
</dbReference>
<dbReference type="PANTHER" id="PTHR23070">
    <property type="entry name" value="BCS1 AAA-TYPE ATPASE"/>
    <property type="match status" value="1"/>
</dbReference>
<keyword evidence="15" id="KW-1185">Reference proteome</keyword>
<dbReference type="CDD" id="cd19510">
    <property type="entry name" value="RecA-like_BCS1"/>
    <property type="match status" value="1"/>
</dbReference>
<evidence type="ECO:0000256" key="4">
    <source>
        <dbReference type="ARBA" id="ARBA00022741"/>
    </source>
</evidence>
<feature type="domain" description="BCS1 N-terminal" evidence="13">
    <location>
        <begin position="37"/>
        <end position="222"/>
    </location>
</feature>
<evidence type="ECO:0000256" key="10">
    <source>
        <dbReference type="ARBA" id="ARBA00023136"/>
    </source>
</evidence>
<dbReference type="InterPro" id="IPR050747">
    <property type="entry name" value="Mitochondrial_chaperone_BCS1"/>
</dbReference>
<evidence type="ECO:0000256" key="8">
    <source>
        <dbReference type="ARBA" id="ARBA00022989"/>
    </source>
</evidence>
<dbReference type="InterPro" id="IPR003959">
    <property type="entry name" value="ATPase_AAA_core"/>
</dbReference>
<accession>A0A2T3AMJ0</accession>
<keyword evidence="4" id="KW-0547">Nucleotide-binding</keyword>
<keyword evidence="10" id="KW-0472">Membrane</keyword>
<evidence type="ECO:0000256" key="1">
    <source>
        <dbReference type="ARBA" id="ARBA00004434"/>
    </source>
</evidence>
<keyword evidence="6" id="KW-0378">Hydrolase</keyword>
<dbReference type="AlphaFoldDB" id="A0A2T3AMJ0"/>
<dbReference type="Proteomes" id="UP000241462">
    <property type="component" value="Unassembled WGS sequence"/>
</dbReference>
<comment type="catalytic activity">
    <reaction evidence="11">
        <text>ATP + H2O = ADP + phosphate + H(+)</text>
        <dbReference type="Rhea" id="RHEA:13065"/>
        <dbReference type="ChEBI" id="CHEBI:15377"/>
        <dbReference type="ChEBI" id="CHEBI:15378"/>
        <dbReference type="ChEBI" id="CHEBI:30616"/>
        <dbReference type="ChEBI" id="CHEBI:43474"/>
        <dbReference type="ChEBI" id="CHEBI:456216"/>
    </reaction>
    <physiologicalReaction direction="left-to-right" evidence="11">
        <dbReference type="Rhea" id="RHEA:13066"/>
    </physiologicalReaction>
</comment>
<keyword evidence="3" id="KW-0812">Transmembrane</keyword>
<dbReference type="OrthoDB" id="10251412at2759"/>
<evidence type="ECO:0000256" key="3">
    <source>
        <dbReference type="ARBA" id="ARBA00022692"/>
    </source>
</evidence>
<dbReference type="Pfam" id="PF08740">
    <property type="entry name" value="BCS1_N"/>
    <property type="match status" value="1"/>
</dbReference>
<proteinExistence type="inferred from homology"/>
<evidence type="ECO:0000256" key="2">
    <source>
        <dbReference type="ARBA" id="ARBA00007448"/>
    </source>
</evidence>
<comment type="similarity">
    <text evidence="2">Belongs to the AAA ATPase family. BCS1 subfamily.</text>
</comment>
<dbReference type="SUPFAM" id="SSF52540">
    <property type="entry name" value="P-loop containing nucleoside triphosphate hydrolases"/>
    <property type="match status" value="1"/>
</dbReference>
<dbReference type="GO" id="GO:0005524">
    <property type="term" value="F:ATP binding"/>
    <property type="evidence" value="ECO:0007669"/>
    <property type="project" value="UniProtKB-KW"/>
</dbReference>
<dbReference type="Gene3D" id="3.40.50.300">
    <property type="entry name" value="P-loop containing nucleotide triphosphate hydrolases"/>
    <property type="match status" value="1"/>
</dbReference>
<reference evidence="14 15" key="1">
    <citation type="journal article" date="2018" name="Mycol. Prog.">
        <title>Coniella lustricola, a new species from submerged detritus.</title>
        <authorList>
            <person name="Raudabaugh D.B."/>
            <person name="Iturriaga T."/>
            <person name="Carver A."/>
            <person name="Mondo S."/>
            <person name="Pangilinan J."/>
            <person name="Lipzen A."/>
            <person name="He G."/>
            <person name="Amirebrahimi M."/>
            <person name="Grigoriev I.V."/>
            <person name="Miller A.N."/>
        </authorList>
    </citation>
    <scope>NUCLEOTIDE SEQUENCE [LARGE SCALE GENOMIC DNA]</scope>
    <source>
        <strain evidence="14 15">B22-T-1</strain>
    </source>
</reference>
<evidence type="ECO:0000256" key="5">
    <source>
        <dbReference type="ARBA" id="ARBA00022792"/>
    </source>
</evidence>
<dbReference type="InterPro" id="IPR003593">
    <property type="entry name" value="AAA+_ATPase"/>
</dbReference>
<dbReference type="SMART" id="SM00382">
    <property type="entry name" value="AAA"/>
    <property type="match status" value="1"/>
</dbReference>
<evidence type="ECO:0000259" key="12">
    <source>
        <dbReference type="SMART" id="SM00382"/>
    </source>
</evidence>
<evidence type="ECO:0000256" key="7">
    <source>
        <dbReference type="ARBA" id="ARBA00022840"/>
    </source>
</evidence>
<dbReference type="FunCoup" id="A0A2T3AMJ0">
    <property type="interactions" value="1069"/>
</dbReference>
<dbReference type="STRING" id="2025994.A0A2T3AMJ0"/>
<gene>
    <name evidence="14" type="ORF">BD289DRAFT_156388</name>
</gene>
<feature type="domain" description="AAA+ ATPase" evidence="12">
    <location>
        <begin position="253"/>
        <end position="385"/>
    </location>
</feature>
<dbReference type="Pfam" id="PF25426">
    <property type="entry name" value="AAA_lid_BCS1"/>
    <property type="match status" value="1"/>
</dbReference>
<dbReference type="InParanoid" id="A0A2T3AMJ0"/>
<dbReference type="InterPro" id="IPR057495">
    <property type="entry name" value="AAA_lid_BCS1"/>
</dbReference>
<evidence type="ECO:0000256" key="11">
    <source>
        <dbReference type="ARBA" id="ARBA00048778"/>
    </source>
</evidence>
<name>A0A2T3AMJ0_9PEZI</name>
<organism evidence="14 15">
    <name type="scientific">Coniella lustricola</name>
    <dbReference type="NCBI Taxonomy" id="2025994"/>
    <lineage>
        <taxon>Eukaryota</taxon>
        <taxon>Fungi</taxon>
        <taxon>Dikarya</taxon>
        <taxon>Ascomycota</taxon>
        <taxon>Pezizomycotina</taxon>
        <taxon>Sordariomycetes</taxon>
        <taxon>Sordariomycetidae</taxon>
        <taxon>Diaporthales</taxon>
        <taxon>Schizoparmaceae</taxon>
        <taxon>Coniella</taxon>
    </lineage>
</organism>
<evidence type="ECO:0000256" key="9">
    <source>
        <dbReference type="ARBA" id="ARBA00023128"/>
    </source>
</evidence>
<protein>
    <submittedName>
        <fullName evidence="14">Putative mitochondrial chaperone protein</fullName>
    </submittedName>
</protein>